<dbReference type="GO" id="GO:0005524">
    <property type="term" value="F:ATP binding"/>
    <property type="evidence" value="ECO:0007669"/>
    <property type="project" value="UniProtKB-KW"/>
</dbReference>
<feature type="domain" description="AAA+ ATPase" evidence="4">
    <location>
        <begin position="978"/>
        <end position="1115"/>
    </location>
</feature>
<evidence type="ECO:0000259" key="4">
    <source>
        <dbReference type="SMART" id="SM00382"/>
    </source>
</evidence>
<evidence type="ECO:0000313" key="6">
    <source>
        <dbReference type="Proteomes" id="UP000284416"/>
    </source>
</evidence>
<comment type="similarity">
    <text evidence="1">Belongs to the CbxX/CfxQ family.</text>
</comment>
<dbReference type="CDD" id="cd00009">
    <property type="entry name" value="AAA"/>
    <property type="match status" value="3"/>
</dbReference>
<dbReference type="Pfam" id="PF17866">
    <property type="entry name" value="AAA_lid_6"/>
    <property type="match status" value="3"/>
</dbReference>
<gene>
    <name evidence="5" type="ORF">D1B31_03630</name>
</gene>
<reference evidence="5 6" key="1">
    <citation type="journal article" date="2017" name="Int. J. Syst. Evol. Microbiol.">
        <title>Bacillus notoginsengisoli sp. nov., a novel bacterium isolated from the rhizosphere of Panax notoginseng.</title>
        <authorList>
            <person name="Zhang M.Y."/>
            <person name="Cheng J."/>
            <person name="Cai Y."/>
            <person name="Zhang T.Y."/>
            <person name="Wu Y.Y."/>
            <person name="Manikprabhu D."/>
            <person name="Li W.J."/>
            <person name="Zhang Y.X."/>
        </authorList>
    </citation>
    <scope>NUCLEOTIDE SEQUENCE [LARGE SCALE GENOMIC DNA]</scope>
    <source>
        <strain evidence="5 6">JCM 30743</strain>
    </source>
</reference>
<dbReference type="Gene3D" id="1.10.8.60">
    <property type="match status" value="3"/>
</dbReference>
<dbReference type="PANTHER" id="PTHR43392:SF2">
    <property type="entry name" value="AAA-TYPE ATPASE FAMILY PROTEIN _ ANKYRIN REPEAT FAMILY PROTEIN"/>
    <property type="match status" value="1"/>
</dbReference>
<dbReference type="Pfam" id="PF00004">
    <property type="entry name" value="AAA"/>
    <property type="match status" value="3"/>
</dbReference>
<evidence type="ECO:0000256" key="1">
    <source>
        <dbReference type="ARBA" id="ARBA00010378"/>
    </source>
</evidence>
<dbReference type="InterPro" id="IPR050773">
    <property type="entry name" value="CbxX/CfxQ_RuBisCO_ESX"/>
</dbReference>
<dbReference type="RefSeq" id="WP_118919387.1">
    <property type="nucleotide sequence ID" value="NZ_QWEG01000002.1"/>
</dbReference>
<dbReference type="InterPro" id="IPR000641">
    <property type="entry name" value="CbxX/CfxQ"/>
</dbReference>
<proteinExistence type="inferred from homology"/>
<comment type="caution">
    <text evidence="5">The sequence shown here is derived from an EMBL/GenBank/DDBJ whole genome shotgun (WGS) entry which is preliminary data.</text>
</comment>
<keyword evidence="2" id="KW-0547">Nucleotide-binding</keyword>
<dbReference type="PRINTS" id="PR00819">
    <property type="entry name" value="CBXCFQXSUPER"/>
</dbReference>
<sequence length="1203" mass="133710">MSFKKWVRILVPEIQLFDFIQERGFWKKKRGAVQPVAMRQGAGVVPGQSSSAMPIGGMQSGPVSTGAVREVLSDAKYGMKQLGLNKSNEELDRIFNEIRETMNMYILRQEEFIEELLISYKKAFFQRAKGAVQNTILLAGPAGTGKYSSLAIFIDQLYKKKLVPYSKYSLIDLSRYEQGEVHTNFIADVSAAFNQGIGTVCFSGFEKANTEIISYVARLFNDGFFRTPGNVMVDASDFFLLLYLDADMKPEERGQLPPSIAKKIPAGLLKGIQSYALTAPLGLDDLEEILRQKLGLMVKKFDRQAQVAAIFHHSFYKGLSKQIYETNKYGEEVERLIQKDIYPSLLDLRAREKITAGDRITVKMENNMLIAVKGEKQFPLKAIELVKEENLDDLLQELHSLTGLQTVKRSVEELLQTVRMEKARQQAGLRSSGKMAVHMIFTGNPGTGKTTVARLIARILKAMGILSQGQLVEVTRQDLVGQYLGSTAPKTNSVIESALGGVLFIDEAYTLARSKNDPFGLEAIDTIVKGMEDHRDNLVAVIAGYTREMETFLTSNPGLKSRFPFIIEFPDYTPADMLEILKGMASARGFHFEPSLTEGLLELFERKQIPGRNDSGNGRLVRNLLEEAIRRQSVRLSEELVPDDLTLLTAEDFGLSERKPFDIETAFANIVGLEPVKHFVRSLEKQLLANQKRKEAGIITDHSQTLNIIFSGNPGTGKTTMARLLAELLKTMGVLKKGHLVEVDRSDLVAEYVGQTAVKTTEAVQRALGGVLFIDEAYSLVEEGIEGGGFGKEAIDTLVGLIENHRSELVVILAGYTQEMEQFVKSNPGLSSRFPLKIEFPDYTPEQLVQITDLQVKGKGFVLEKAVHAPLADYYETKQIPGKNDSGNGRLVRNTVEAAIRTQAVRIVETEELPIEELNVLKVEDFSFPAAKKVRNALDELDSVIGLEQVKTFVRSLSAQIEVAERRKRMGLPDMGSQSLHMIFKGNPGTGKTMMARILAKRLKELGVIKLDEIVETDRSGLVAGYVGQTAIKTRQVLEKALGGILFIDEAYALAGEGNDFGQEAIDTIVKFMDDHRENIIVILAGYDEDMDILLDMNAGLRSRFPNIITFEDYSTPELLEISKAILKPKGYELSRGGEEALIKLLREQEGNTHSGNGRFARNVCEAAIRCHALRMSGQENPTREDLTLLQYGDFIEGAGVEK</sequence>
<protein>
    <submittedName>
        <fullName evidence="5">AAA family ATPase</fullName>
    </submittedName>
</protein>
<dbReference type="InterPro" id="IPR003959">
    <property type="entry name" value="ATPase_AAA_core"/>
</dbReference>
<dbReference type="AlphaFoldDB" id="A0A417YY85"/>
<keyword evidence="3" id="KW-0067">ATP-binding</keyword>
<accession>A0A417YY85</accession>
<dbReference type="EMBL" id="QWEG01000002">
    <property type="protein sequence ID" value="RHW42691.1"/>
    <property type="molecule type" value="Genomic_DNA"/>
</dbReference>
<feature type="domain" description="AAA+ ATPase" evidence="4">
    <location>
        <begin position="704"/>
        <end position="844"/>
    </location>
</feature>
<evidence type="ECO:0000256" key="3">
    <source>
        <dbReference type="ARBA" id="ARBA00022840"/>
    </source>
</evidence>
<dbReference type="InterPro" id="IPR027417">
    <property type="entry name" value="P-loop_NTPase"/>
</dbReference>
<dbReference type="InterPro" id="IPR003593">
    <property type="entry name" value="AAA+_ATPase"/>
</dbReference>
<dbReference type="OrthoDB" id="9806903at2"/>
<dbReference type="InterPro" id="IPR041627">
    <property type="entry name" value="AAA_lid_6"/>
</dbReference>
<dbReference type="FunFam" id="3.40.50.300:FF:000216">
    <property type="entry name" value="Type VII secretion ATPase EccA"/>
    <property type="match status" value="3"/>
</dbReference>
<dbReference type="SMART" id="SM00382">
    <property type="entry name" value="AAA"/>
    <property type="match status" value="3"/>
</dbReference>
<evidence type="ECO:0000313" key="5">
    <source>
        <dbReference type="EMBL" id="RHW42691.1"/>
    </source>
</evidence>
<dbReference type="Proteomes" id="UP000284416">
    <property type="component" value="Unassembled WGS sequence"/>
</dbReference>
<evidence type="ECO:0000256" key="2">
    <source>
        <dbReference type="ARBA" id="ARBA00022741"/>
    </source>
</evidence>
<name>A0A417YY85_9BACI</name>
<feature type="domain" description="AAA+ ATPase" evidence="4">
    <location>
        <begin position="435"/>
        <end position="573"/>
    </location>
</feature>
<dbReference type="SUPFAM" id="SSF52540">
    <property type="entry name" value="P-loop containing nucleoside triphosphate hydrolases"/>
    <property type="match status" value="4"/>
</dbReference>
<organism evidence="5 6">
    <name type="scientific">Neobacillus notoginsengisoli</name>
    <dbReference type="NCBI Taxonomy" id="1578198"/>
    <lineage>
        <taxon>Bacteria</taxon>
        <taxon>Bacillati</taxon>
        <taxon>Bacillota</taxon>
        <taxon>Bacilli</taxon>
        <taxon>Bacillales</taxon>
        <taxon>Bacillaceae</taxon>
        <taxon>Neobacillus</taxon>
    </lineage>
</organism>
<dbReference type="Gene3D" id="3.40.50.300">
    <property type="entry name" value="P-loop containing nucleotide triphosphate hydrolases"/>
    <property type="match status" value="4"/>
</dbReference>
<dbReference type="PANTHER" id="PTHR43392">
    <property type="entry name" value="AAA-TYPE ATPASE FAMILY PROTEIN / ANKYRIN REPEAT FAMILY PROTEIN"/>
    <property type="match status" value="1"/>
</dbReference>
<dbReference type="GO" id="GO:0016887">
    <property type="term" value="F:ATP hydrolysis activity"/>
    <property type="evidence" value="ECO:0007669"/>
    <property type="project" value="InterPro"/>
</dbReference>
<keyword evidence="6" id="KW-1185">Reference proteome</keyword>